<name>A0ABQ2MHF7_9ACTN</name>
<feature type="compositionally biased region" description="Polar residues" evidence="1">
    <location>
        <begin position="40"/>
        <end position="52"/>
    </location>
</feature>
<dbReference type="RefSeq" id="WP_189176200.1">
    <property type="nucleotide sequence ID" value="NZ_BMNG01000013.1"/>
</dbReference>
<reference evidence="3" key="1">
    <citation type="journal article" date="2019" name="Int. J. Syst. Evol. Microbiol.">
        <title>The Global Catalogue of Microorganisms (GCM) 10K type strain sequencing project: providing services to taxonomists for standard genome sequencing and annotation.</title>
        <authorList>
            <consortium name="The Broad Institute Genomics Platform"/>
            <consortium name="The Broad Institute Genome Sequencing Center for Infectious Disease"/>
            <person name="Wu L."/>
            <person name="Ma J."/>
        </authorList>
    </citation>
    <scope>NUCLEOTIDE SEQUENCE [LARGE SCALE GENOMIC DNA]</scope>
    <source>
        <strain evidence="3">CGMCC 4.7349</strain>
    </source>
</reference>
<feature type="compositionally biased region" description="Low complexity" evidence="1">
    <location>
        <begin position="12"/>
        <end position="25"/>
    </location>
</feature>
<keyword evidence="3" id="KW-1185">Reference proteome</keyword>
<protein>
    <submittedName>
        <fullName evidence="2">Uncharacterized protein</fullName>
    </submittedName>
</protein>
<proteinExistence type="predicted"/>
<sequence>MPEPMPMPSPEPTTGTPNTTSPTPGMTLRVYTVNRDGTVTQDTGTRRVTPNGGTPPLSSRPPLCTCSRCPGYPATP</sequence>
<feature type="compositionally biased region" description="Pro residues" evidence="1">
    <location>
        <begin position="1"/>
        <end position="11"/>
    </location>
</feature>
<accession>A0ABQ2MHF7</accession>
<evidence type="ECO:0000313" key="2">
    <source>
        <dbReference type="EMBL" id="GGO52632.1"/>
    </source>
</evidence>
<feature type="region of interest" description="Disordered" evidence="1">
    <location>
        <begin position="40"/>
        <end position="76"/>
    </location>
</feature>
<dbReference type="EMBL" id="BMNG01000013">
    <property type="protein sequence ID" value="GGO52632.1"/>
    <property type="molecule type" value="Genomic_DNA"/>
</dbReference>
<comment type="caution">
    <text evidence="2">The sequence shown here is derived from an EMBL/GenBank/DDBJ whole genome shotgun (WGS) entry which is preliminary data.</text>
</comment>
<organism evidence="2 3">
    <name type="scientific">Streptomyces lasiicapitis</name>
    <dbReference type="NCBI Taxonomy" id="1923961"/>
    <lineage>
        <taxon>Bacteria</taxon>
        <taxon>Bacillati</taxon>
        <taxon>Actinomycetota</taxon>
        <taxon>Actinomycetes</taxon>
        <taxon>Kitasatosporales</taxon>
        <taxon>Streptomycetaceae</taxon>
        <taxon>Streptomyces</taxon>
    </lineage>
</organism>
<gene>
    <name evidence="2" type="ORF">GCM10012286_58160</name>
</gene>
<feature type="region of interest" description="Disordered" evidence="1">
    <location>
        <begin position="1"/>
        <end position="27"/>
    </location>
</feature>
<evidence type="ECO:0000256" key="1">
    <source>
        <dbReference type="SAM" id="MobiDB-lite"/>
    </source>
</evidence>
<evidence type="ECO:0000313" key="3">
    <source>
        <dbReference type="Proteomes" id="UP000656881"/>
    </source>
</evidence>
<dbReference type="Proteomes" id="UP000656881">
    <property type="component" value="Unassembled WGS sequence"/>
</dbReference>